<dbReference type="AlphaFoldDB" id="A0A9P8CC11"/>
<comment type="caution">
    <text evidence="2">The sequence shown here is derived from an EMBL/GenBank/DDBJ whole genome shotgun (WGS) entry which is preliminary data.</text>
</comment>
<evidence type="ECO:0000256" key="1">
    <source>
        <dbReference type="SAM" id="MobiDB-lite"/>
    </source>
</evidence>
<dbReference type="EMBL" id="MU254208">
    <property type="protein sequence ID" value="KAG9241469.1"/>
    <property type="molecule type" value="Genomic_DNA"/>
</dbReference>
<reference evidence="2" key="1">
    <citation type="journal article" date="2021" name="IMA Fungus">
        <title>Genomic characterization of three marine fungi, including Emericellopsis atlantica sp. nov. with signatures of a generalist lifestyle and marine biomass degradation.</title>
        <authorList>
            <person name="Hagestad O.C."/>
            <person name="Hou L."/>
            <person name="Andersen J.H."/>
            <person name="Hansen E.H."/>
            <person name="Altermark B."/>
            <person name="Li C."/>
            <person name="Kuhnert E."/>
            <person name="Cox R.J."/>
            <person name="Crous P.W."/>
            <person name="Spatafora J.W."/>
            <person name="Lail K."/>
            <person name="Amirebrahimi M."/>
            <person name="Lipzen A."/>
            <person name="Pangilinan J."/>
            <person name="Andreopoulos W."/>
            <person name="Hayes R.D."/>
            <person name="Ng V."/>
            <person name="Grigoriev I.V."/>
            <person name="Jackson S.A."/>
            <person name="Sutton T.D.S."/>
            <person name="Dobson A.D.W."/>
            <person name="Rama T."/>
        </authorList>
    </citation>
    <scope>NUCLEOTIDE SEQUENCE</scope>
    <source>
        <strain evidence="2">TRa3180A</strain>
    </source>
</reference>
<feature type="compositionally biased region" description="Polar residues" evidence="1">
    <location>
        <begin position="1"/>
        <end position="43"/>
    </location>
</feature>
<keyword evidence="3" id="KW-1185">Reference proteome</keyword>
<evidence type="ECO:0000313" key="3">
    <source>
        <dbReference type="Proteomes" id="UP000887226"/>
    </source>
</evidence>
<proteinExistence type="predicted"/>
<sequence length="211" mass="24041">MELSRINSSTTKPNALKFESTQMSRQDSGFSDVLYSQRTSTSSNRRHRPSNSTSAARPSAKRATRSTPVLTRHSTYSSRSRIRTRHTTHAAQPNHEFFHFPSLPPNQTSEPIPELLADPPATCQYWTSDSTRRLEYEAIDAASRGVKGFFIKLVPDCMLPMAKRRTRFHDDSESDVGSVRRYRLELPEEKAELKRPSLLKRWTSFGRAATP</sequence>
<dbReference type="Proteomes" id="UP000887226">
    <property type="component" value="Unassembled WGS sequence"/>
</dbReference>
<evidence type="ECO:0000313" key="2">
    <source>
        <dbReference type="EMBL" id="KAG9241469.1"/>
    </source>
</evidence>
<feature type="region of interest" description="Disordered" evidence="1">
    <location>
        <begin position="1"/>
        <end position="85"/>
    </location>
</feature>
<organism evidence="2 3">
    <name type="scientific">Calycina marina</name>
    <dbReference type="NCBI Taxonomy" id="1763456"/>
    <lineage>
        <taxon>Eukaryota</taxon>
        <taxon>Fungi</taxon>
        <taxon>Dikarya</taxon>
        <taxon>Ascomycota</taxon>
        <taxon>Pezizomycotina</taxon>
        <taxon>Leotiomycetes</taxon>
        <taxon>Helotiales</taxon>
        <taxon>Pezizellaceae</taxon>
        <taxon>Calycina</taxon>
    </lineage>
</organism>
<gene>
    <name evidence="2" type="ORF">BJ878DRAFT_428063</name>
</gene>
<dbReference type="OrthoDB" id="5366332at2759"/>
<accession>A0A9P8CC11</accession>
<name>A0A9P8CC11_9HELO</name>
<protein>
    <submittedName>
        <fullName evidence="2">Uncharacterized protein</fullName>
    </submittedName>
</protein>